<dbReference type="InterPro" id="IPR032675">
    <property type="entry name" value="LRR_dom_sf"/>
</dbReference>
<evidence type="ECO:0000256" key="2">
    <source>
        <dbReference type="ARBA" id="ARBA00022614"/>
    </source>
</evidence>
<gene>
    <name evidence="6" type="ORF">WJX73_004341</name>
</gene>
<accession>A0AAW1NLU5</accession>
<dbReference type="PANTHER" id="PTHR46652">
    <property type="entry name" value="LEUCINE-RICH REPEAT AND IQ DOMAIN-CONTAINING PROTEIN 1-RELATED"/>
    <property type="match status" value="1"/>
</dbReference>
<dbReference type="Gene3D" id="3.80.10.10">
    <property type="entry name" value="Ribonuclease Inhibitor"/>
    <property type="match status" value="1"/>
</dbReference>
<organism evidence="6 7">
    <name type="scientific">Symbiochloris irregularis</name>
    <dbReference type="NCBI Taxonomy" id="706552"/>
    <lineage>
        <taxon>Eukaryota</taxon>
        <taxon>Viridiplantae</taxon>
        <taxon>Chlorophyta</taxon>
        <taxon>core chlorophytes</taxon>
        <taxon>Trebouxiophyceae</taxon>
        <taxon>Trebouxiales</taxon>
        <taxon>Trebouxiaceae</taxon>
        <taxon>Symbiochloris</taxon>
    </lineage>
</organism>
<feature type="domain" description="F-box" evidence="5">
    <location>
        <begin position="92"/>
        <end position="142"/>
    </location>
</feature>
<dbReference type="AlphaFoldDB" id="A0AAW1NLU5"/>
<dbReference type="EMBL" id="JALJOQ010000212">
    <property type="protein sequence ID" value="KAK9789213.1"/>
    <property type="molecule type" value="Genomic_DNA"/>
</dbReference>
<dbReference type="PROSITE" id="PS50181">
    <property type="entry name" value="FBOX"/>
    <property type="match status" value="1"/>
</dbReference>
<evidence type="ECO:0000256" key="1">
    <source>
        <dbReference type="ARBA" id="ARBA00004430"/>
    </source>
</evidence>
<dbReference type="SUPFAM" id="SSF52058">
    <property type="entry name" value="L domain-like"/>
    <property type="match status" value="1"/>
</dbReference>
<reference evidence="6 7" key="1">
    <citation type="journal article" date="2024" name="Nat. Commun.">
        <title>Phylogenomics reveals the evolutionary origins of lichenization in chlorophyte algae.</title>
        <authorList>
            <person name="Puginier C."/>
            <person name="Libourel C."/>
            <person name="Otte J."/>
            <person name="Skaloud P."/>
            <person name="Haon M."/>
            <person name="Grisel S."/>
            <person name="Petersen M."/>
            <person name="Berrin J.G."/>
            <person name="Delaux P.M."/>
            <person name="Dal Grande F."/>
            <person name="Keller J."/>
        </authorList>
    </citation>
    <scope>NUCLEOTIDE SEQUENCE [LARGE SCALE GENOMIC DNA]</scope>
    <source>
        <strain evidence="6 7">SAG 2036</strain>
    </source>
</reference>
<dbReference type="Gene3D" id="1.20.1280.50">
    <property type="match status" value="1"/>
</dbReference>
<dbReference type="SUPFAM" id="SSF81383">
    <property type="entry name" value="F-box domain"/>
    <property type="match status" value="1"/>
</dbReference>
<comment type="subcellular location">
    <subcellularLocation>
        <location evidence="1">Cytoplasm</location>
        <location evidence="1">Cytoskeleton</location>
        <location evidence="1">Cilium axoneme</location>
    </subcellularLocation>
</comment>
<keyword evidence="2" id="KW-0433">Leucine-rich repeat</keyword>
<keyword evidence="7" id="KW-1185">Reference proteome</keyword>
<dbReference type="InterPro" id="IPR036047">
    <property type="entry name" value="F-box-like_dom_sf"/>
</dbReference>
<sequence>MLLGTISVCSLVDALRSFEPPSKIGNVGLKSQPAFVTLRPCSDTANIPVRQQPNIVELVRHLARCTRQRLMVQTTAQQRARPDNDSSNSGSAVPWHTLPEACLTLVLGFLESEDVATARLVSRQWAEIGLLSRTSLQLFKPLNAHKADFILKHMQRLRSLQLNYIVTVFHLHRLTQLTAIHIESTRVPDFEPMAGLTNLQLLSIEKCRCGELTPLSGLTRLTALELYRCEVTNLAPLSTLTNLCTAKLHGNPAIVDATPLSELLKLTRLQLSQSGITELRPLCALTNLECLFLDRSQLSADLSPLVYLINLAHLSLTVPHRNEVNVAPLAALTRMHCLDLIDCKLVNLAALSGLHSLRRLGMRKSRVSDINSVSTLNKLTSLDVRRSNFNDMGLLAPLKELRLLVMDETDNPQALNLPGPSAVTVLRDDAGYLGCSFKHSNLKHMCDRHSQRANSAGQHDAPQLAPPDIPE</sequence>
<feature type="region of interest" description="Disordered" evidence="4">
    <location>
        <begin position="73"/>
        <end position="92"/>
    </location>
</feature>
<dbReference type="GO" id="GO:0005930">
    <property type="term" value="C:axoneme"/>
    <property type="evidence" value="ECO:0007669"/>
    <property type="project" value="UniProtKB-SubCell"/>
</dbReference>
<evidence type="ECO:0000313" key="6">
    <source>
        <dbReference type="EMBL" id="KAK9789213.1"/>
    </source>
</evidence>
<evidence type="ECO:0000259" key="5">
    <source>
        <dbReference type="PROSITE" id="PS50181"/>
    </source>
</evidence>
<dbReference type="PANTHER" id="PTHR46652:SF3">
    <property type="entry name" value="LEUCINE-RICH REPEAT-CONTAINING PROTEIN 9"/>
    <property type="match status" value="1"/>
</dbReference>
<evidence type="ECO:0000256" key="4">
    <source>
        <dbReference type="SAM" id="MobiDB-lite"/>
    </source>
</evidence>
<evidence type="ECO:0000313" key="7">
    <source>
        <dbReference type="Proteomes" id="UP001465755"/>
    </source>
</evidence>
<evidence type="ECO:0000256" key="3">
    <source>
        <dbReference type="ARBA" id="ARBA00022737"/>
    </source>
</evidence>
<dbReference type="InterPro" id="IPR050836">
    <property type="entry name" value="SDS22/Internalin_LRR"/>
</dbReference>
<dbReference type="Pfam" id="PF00646">
    <property type="entry name" value="F-box"/>
    <property type="match status" value="1"/>
</dbReference>
<proteinExistence type="predicted"/>
<comment type="caution">
    <text evidence="6">The sequence shown here is derived from an EMBL/GenBank/DDBJ whole genome shotgun (WGS) entry which is preliminary data.</text>
</comment>
<protein>
    <recommendedName>
        <fullName evidence="5">F-box domain-containing protein</fullName>
    </recommendedName>
</protein>
<keyword evidence="3" id="KW-0677">Repeat</keyword>
<name>A0AAW1NLU5_9CHLO</name>
<dbReference type="InterPro" id="IPR001810">
    <property type="entry name" value="F-box_dom"/>
</dbReference>
<feature type="region of interest" description="Disordered" evidence="4">
    <location>
        <begin position="448"/>
        <end position="471"/>
    </location>
</feature>
<dbReference type="Proteomes" id="UP001465755">
    <property type="component" value="Unassembled WGS sequence"/>
</dbReference>
<dbReference type="CDD" id="cd09917">
    <property type="entry name" value="F-box_SF"/>
    <property type="match status" value="1"/>
</dbReference>